<keyword evidence="3" id="KW-1185">Reference proteome</keyword>
<keyword evidence="1" id="KW-0472">Membrane</keyword>
<dbReference type="RefSeq" id="WP_142835384.1">
    <property type="nucleotide sequence ID" value="NZ_VFSV01000026.1"/>
</dbReference>
<evidence type="ECO:0000313" key="3">
    <source>
        <dbReference type="Proteomes" id="UP000318590"/>
    </source>
</evidence>
<sequence>MHHDPFEQLRQLWVLLPFAVIGFVGGIVNQLYQHARKSQPITIPRLLINGLIAAFVSAMMNDLLPDSMDSYGVAIAGFTGFMAYPILAVLEAQGVDYLKKRFGVK</sequence>
<dbReference type="EMBL" id="VFSV01000026">
    <property type="protein sequence ID" value="TRD16982.1"/>
    <property type="molecule type" value="Genomic_DNA"/>
</dbReference>
<evidence type="ECO:0000313" key="2">
    <source>
        <dbReference type="EMBL" id="TRD16982.1"/>
    </source>
</evidence>
<feature type="transmembrane region" description="Helical" evidence="1">
    <location>
        <begin position="44"/>
        <end position="64"/>
    </location>
</feature>
<evidence type="ECO:0000256" key="1">
    <source>
        <dbReference type="SAM" id="Phobius"/>
    </source>
</evidence>
<evidence type="ECO:0008006" key="4">
    <source>
        <dbReference type="Google" id="ProtNLM"/>
    </source>
</evidence>
<gene>
    <name evidence="2" type="ORF">FEV53_13680</name>
</gene>
<comment type="caution">
    <text evidence="2">The sequence shown here is derived from an EMBL/GenBank/DDBJ whole genome shotgun (WGS) entry which is preliminary data.</text>
</comment>
<organism evidence="2 3">
    <name type="scientific">Palleronia caenipelagi</name>
    <dbReference type="NCBI Taxonomy" id="2489174"/>
    <lineage>
        <taxon>Bacteria</taxon>
        <taxon>Pseudomonadati</taxon>
        <taxon>Pseudomonadota</taxon>
        <taxon>Alphaproteobacteria</taxon>
        <taxon>Rhodobacterales</taxon>
        <taxon>Roseobacteraceae</taxon>
        <taxon>Palleronia</taxon>
    </lineage>
</organism>
<protein>
    <recommendedName>
        <fullName evidence="4">Holin</fullName>
    </recommendedName>
</protein>
<name>A0A547PS53_9RHOB</name>
<dbReference type="AlphaFoldDB" id="A0A547PS53"/>
<keyword evidence="1" id="KW-1133">Transmembrane helix</keyword>
<feature type="transmembrane region" description="Helical" evidence="1">
    <location>
        <begin position="70"/>
        <end position="90"/>
    </location>
</feature>
<reference evidence="2 3" key="1">
    <citation type="submission" date="2019-06" db="EMBL/GenBank/DDBJ databases">
        <title>Paenimaribius caenipelagi gen. nov., sp. nov., isolated from a tidal flat.</title>
        <authorList>
            <person name="Yoon J.-H."/>
        </authorList>
    </citation>
    <scope>NUCLEOTIDE SEQUENCE [LARGE SCALE GENOMIC DNA]</scope>
    <source>
        <strain evidence="2 3">JBTF-M29</strain>
    </source>
</reference>
<dbReference type="Proteomes" id="UP000318590">
    <property type="component" value="Unassembled WGS sequence"/>
</dbReference>
<keyword evidence="1" id="KW-0812">Transmembrane</keyword>
<feature type="transmembrane region" description="Helical" evidence="1">
    <location>
        <begin position="12"/>
        <end position="32"/>
    </location>
</feature>
<proteinExistence type="predicted"/>
<accession>A0A547PS53</accession>